<accession>A0A0J9C2E2</accession>
<dbReference type="AlphaFoldDB" id="A0A0J9C2E2"/>
<evidence type="ECO:0000256" key="6">
    <source>
        <dbReference type="ARBA" id="ARBA00023027"/>
    </source>
</evidence>
<dbReference type="Pfam" id="PF08240">
    <property type="entry name" value="ADH_N"/>
    <property type="match status" value="1"/>
</dbReference>
<proteinExistence type="inferred from homology"/>
<dbReference type="InterPro" id="IPR013154">
    <property type="entry name" value="ADH-like_N"/>
</dbReference>
<evidence type="ECO:0000256" key="7">
    <source>
        <dbReference type="RuleBase" id="RU361277"/>
    </source>
</evidence>
<dbReference type="SUPFAM" id="SSF50129">
    <property type="entry name" value="GroES-like"/>
    <property type="match status" value="1"/>
</dbReference>
<dbReference type="InterPro" id="IPR050129">
    <property type="entry name" value="Zn_alcohol_dh"/>
</dbReference>
<dbReference type="InterPro" id="IPR002328">
    <property type="entry name" value="ADH_Zn_CS"/>
</dbReference>
<evidence type="ECO:0000313" key="10">
    <source>
        <dbReference type="Proteomes" id="UP000037392"/>
    </source>
</evidence>
<dbReference type="PANTHER" id="PTHR43401">
    <property type="entry name" value="L-THREONINE 3-DEHYDROGENASE"/>
    <property type="match status" value="1"/>
</dbReference>
<dbReference type="InterPro" id="IPR036291">
    <property type="entry name" value="NAD(P)-bd_dom_sf"/>
</dbReference>
<comment type="similarity">
    <text evidence="2 7">Belongs to the zinc-containing alcohol dehydrogenase family.</text>
</comment>
<dbReference type="CDD" id="cd08236">
    <property type="entry name" value="sugar_DH"/>
    <property type="match status" value="1"/>
</dbReference>
<keyword evidence="5" id="KW-0560">Oxidoreductase</keyword>
<dbReference type="GeneID" id="93163170"/>
<evidence type="ECO:0000256" key="3">
    <source>
        <dbReference type="ARBA" id="ARBA00022723"/>
    </source>
</evidence>
<keyword evidence="4 7" id="KW-0862">Zinc</keyword>
<evidence type="ECO:0000256" key="4">
    <source>
        <dbReference type="ARBA" id="ARBA00022833"/>
    </source>
</evidence>
<dbReference type="SMART" id="SM00829">
    <property type="entry name" value="PKS_ER"/>
    <property type="match status" value="1"/>
</dbReference>
<dbReference type="GO" id="GO:0008270">
    <property type="term" value="F:zinc ion binding"/>
    <property type="evidence" value="ECO:0007669"/>
    <property type="project" value="InterPro"/>
</dbReference>
<dbReference type="Pfam" id="PF00107">
    <property type="entry name" value="ADH_zinc_N"/>
    <property type="match status" value="1"/>
</dbReference>
<dbReference type="SUPFAM" id="SSF51735">
    <property type="entry name" value="NAD(P)-binding Rossmann-fold domains"/>
    <property type="match status" value="1"/>
</dbReference>
<sequence length="342" mass="36669">MKGIVYEGPNTLTCRDVPDVAPRRGEVKIRVKACGICGSDVHGYLGITGRRTAPMIMGHEFAGEIEALGADVDGLRPGDRVSVYPVDFCGNCEMCKKGMVHLCLNKRAFGVLDVNGAFAEYICVPAKCCFSLSDKVSYSVGSLFEPLAVAYRSVEHAGELKGKTVLIVGAGTIGLLALACVKMKGAARIIQSDLSDHRLKVAREMGADVTVNPGSSGWKAEILAQTGGKGVDVAIEAVGAEPTVQQAMSALRFAGKAIWIGNNKPMVAVNMQEIVTRELSVQGSFLYGYEEFRTVVDLVNRGRIHVAPLISKEVSMEETPAYFEKLAKDPGNLIKVVMVDQE</sequence>
<keyword evidence="3 7" id="KW-0479">Metal-binding</keyword>
<dbReference type="PANTHER" id="PTHR43401:SF2">
    <property type="entry name" value="L-THREONINE 3-DEHYDROGENASE"/>
    <property type="match status" value="1"/>
</dbReference>
<dbReference type="OrthoDB" id="9769198at2"/>
<dbReference type="FunFam" id="3.40.50.720:FF:000068">
    <property type="entry name" value="Sorbitol dehydrogenase"/>
    <property type="match status" value="1"/>
</dbReference>
<protein>
    <recommendedName>
        <fullName evidence="8">Enoyl reductase (ER) domain-containing protein</fullName>
    </recommendedName>
</protein>
<dbReference type="GO" id="GO:0016491">
    <property type="term" value="F:oxidoreductase activity"/>
    <property type="evidence" value="ECO:0007669"/>
    <property type="project" value="UniProtKB-KW"/>
</dbReference>
<dbReference type="InterPro" id="IPR013149">
    <property type="entry name" value="ADH-like_C"/>
</dbReference>
<evidence type="ECO:0000313" key="9">
    <source>
        <dbReference type="EMBL" id="KMW18576.1"/>
    </source>
</evidence>
<evidence type="ECO:0000259" key="8">
    <source>
        <dbReference type="SMART" id="SM00829"/>
    </source>
</evidence>
<name>A0A0J9C2E2_9FIRM</name>
<dbReference type="Proteomes" id="UP000037392">
    <property type="component" value="Unassembled WGS sequence"/>
</dbReference>
<reference evidence="9 10" key="1">
    <citation type="submission" date="2011-04" db="EMBL/GenBank/DDBJ databases">
        <title>The Genome Sequence of Clostridium citroniae WAL-19142.</title>
        <authorList>
            <consortium name="The Broad Institute Genome Sequencing Platform"/>
            <person name="Earl A."/>
            <person name="Ward D."/>
            <person name="Feldgarden M."/>
            <person name="Gevers D."/>
            <person name="Warren Y.A."/>
            <person name="Tyrrell K.L."/>
            <person name="Citron D.M."/>
            <person name="Goldstein E.J."/>
            <person name="Daigneault M."/>
            <person name="Allen-Vercoe E."/>
            <person name="Young S.K."/>
            <person name="Zeng Q."/>
            <person name="Gargeya S."/>
            <person name="Fitzgerald M."/>
            <person name="Haas B."/>
            <person name="Abouelleil A."/>
            <person name="Alvarado L."/>
            <person name="Arachchi H.M."/>
            <person name="Berlin A."/>
            <person name="Brown A."/>
            <person name="Chapman S.B."/>
            <person name="Chen Z."/>
            <person name="Dunbar C."/>
            <person name="Freedman E."/>
            <person name="Gearin G."/>
            <person name="Gellesch M."/>
            <person name="Goldberg J."/>
            <person name="Griggs A."/>
            <person name="Gujja S."/>
            <person name="Heilman E.R."/>
            <person name="Heiman D."/>
            <person name="Howarth C."/>
            <person name="Larson L."/>
            <person name="Lui A."/>
            <person name="MacDonald P.J."/>
            <person name="Mehta T."/>
            <person name="Montmayeur A."/>
            <person name="Murphy C."/>
            <person name="Neiman D."/>
            <person name="Pearson M."/>
            <person name="Priest M."/>
            <person name="Roberts A."/>
            <person name="Saif S."/>
            <person name="Shea T."/>
            <person name="Shenoy N."/>
            <person name="Sisk P."/>
            <person name="Stolte C."/>
            <person name="Sykes S."/>
            <person name="White J."/>
            <person name="Yandava C."/>
            <person name="Wortman J."/>
            <person name="Nusbaum C."/>
            <person name="Birren B."/>
        </authorList>
    </citation>
    <scope>NUCLEOTIDE SEQUENCE [LARGE SCALE GENOMIC DNA]</scope>
    <source>
        <strain evidence="9 10">WAL-19142</strain>
    </source>
</reference>
<evidence type="ECO:0000256" key="2">
    <source>
        <dbReference type="ARBA" id="ARBA00008072"/>
    </source>
</evidence>
<dbReference type="EMBL" id="ADLK01000022">
    <property type="protein sequence ID" value="KMW18576.1"/>
    <property type="molecule type" value="Genomic_DNA"/>
</dbReference>
<organism evidence="9 10">
    <name type="scientific">[Clostridium] citroniae WAL-19142</name>
    <dbReference type="NCBI Taxonomy" id="742734"/>
    <lineage>
        <taxon>Bacteria</taxon>
        <taxon>Bacillati</taxon>
        <taxon>Bacillota</taxon>
        <taxon>Clostridia</taxon>
        <taxon>Lachnospirales</taxon>
        <taxon>Lachnospiraceae</taxon>
        <taxon>Enterocloster</taxon>
    </lineage>
</organism>
<keyword evidence="6" id="KW-0520">NAD</keyword>
<comment type="caution">
    <text evidence="9">The sequence shown here is derived from an EMBL/GenBank/DDBJ whole genome shotgun (WGS) entry which is preliminary data.</text>
</comment>
<dbReference type="RefSeq" id="WP_048930017.1">
    <property type="nucleotide sequence ID" value="NZ_KQ235878.1"/>
</dbReference>
<feature type="domain" description="Enoyl reductase (ER)" evidence="8">
    <location>
        <begin position="8"/>
        <end position="338"/>
    </location>
</feature>
<dbReference type="InterPro" id="IPR011032">
    <property type="entry name" value="GroES-like_sf"/>
</dbReference>
<dbReference type="PROSITE" id="PS00059">
    <property type="entry name" value="ADH_ZINC"/>
    <property type="match status" value="1"/>
</dbReference>
<dbReference type="Gene3D" id="3.40.50.720">
    <property type="entry name" value="NAD(P)-binding Rossmann-like Domain"/>
    <property type="match status" value="1"/>
</dbReference>
<evidence type="ECO:0000256" key="5">
    <source>
        <dbReference type="ARBA" id="ARBA00023002"/>
    </source>
</evidence>
<gene>
    <name evidence="9" type="ORF">HMPREF9470_02680</name>
</gene>
<evidence type="ECO:0000256" key="1">
    <source>
        <dbReference type="ARBA" id="ARBA00001947"/>
    </source>
</evidence>
<dbReference type="Gene3D" id="3.90.180.10">
    <property type="entry name" value="Medium-chain alcohol dehydrogenases, catalytic domain"/>
    <property type="match status" value="1"/>
</dbReference>
<comment type="cofactor">
    <cofactor evidence="1 7">
        <name>Zn(2+)</name>
        <dbReference type="ChEBI" id="CHEBI:29105"/>
    </cofactor>
</comment>
<dbReference type="PATRIC" id="fig|742734.4.peg.2877"/>
<dbReference type="InterPro" id="IPR020843">
    <property type="entry name" value="ER"/>
</dbReference>